<dbReference type="InterPro" id="IPR006121">
    <property type="entry name" value="HMA_dom"/>
</dbReference>
<keyword evidence="7" id="KW-0479">Metal-binding</keyword>
<dbReference type="GO" id="GO:0016887">
    <property type="term" value="F:ATP hydrolysis activity"/>
    <property type="evidence" value="ECO:0007669"/>
    <property type="project" value="InterPro"/>
</dbReference>
<dbReference type="PRINTS" id="PR00119">
    <property type="entry name" value="CATATPASE"/>
</dbReference>
<evidence type="ECO:0000256" key="5">
    <source>
        <dbReference type="ARBA" id="ARBA00022553"/>
    </source>
</evidence>
<dbReference type="SUPFAM" id="SSF81665">
    <property type="entry name" value="Calcium ATPase, transmembrane domain M"/>
    <property type="match status" value="1"/>
</dbReference>
<protein>
    <submittedName>
        <fullName evidence="15">HAD-IC family P-type ATPase</fullName>
    </submittedName>
</protein>
<dbReference type="Pfam" id="PF12156">
    <property type="entry name" value="ATPase-cat_bd"/>
    <property type="match status" value="1"/>
</dbReference>
<dbReference type="PANTHER" id="PTHR43520:SF5">
    <property type="entry name" value="CATION-TRANSPORTING P-TYPE ATPASE-RELATED"/>
    <property type="match status" value="1"/>
</dbReference>
<keyword evidence="12 13" id="KW-0472">Membrane</keyword>
<dbReference type="Gene3D" id="1.20.1110.10">
    <property type="entry name" value="Calcium-transporting ATPase, transmembrane domain"/>
    <property type="match status" value="1"/>
</dbReference>
<evidence type="ECO:0000313" key="15">
    <source>
        <dbReference type="EMBL" id="QHV95554.1"/>
    </source>
</evidence>
<evidence type="ECO:0000256" key="12">
    <source>
        <dbReference type="ARBA" id="ARBA00023136"/>
    </source>
</evidence>
<evidence type="ECO:0000256" key="1">
    <source>
        <dbReference type="ARBA" id="ARBA00004651"/>
    </source>
</evidence>
<dbReference type="NCBIfam" id="TIGR01494">
    <property type="entry name" value="ATPase_P-type"/>
    <property type="match status" value="1"/>
</dbReference>
<evidence type="ECO:0000256" key="13">
    <source>
        <dbReference type="SAM" id="Phobius"/>
    </source>
</evidence>
<dbReference type="CDD" id="cd00371">
    <property type="entry name" value="HMA"/>
    <property type="match status" value="1"/>
</dbReference>
<dbReference type="EMBL" id="CP045997">
    <property type="protein sequence ID" value="QHV95554.1"/>
    <property type="molecule type" value="Genomic_DNA"/>
</dbReference>
<keyword evidence="4" id="KW-1003">Cell membrane</keyword>
<keyword evidence="3" id="KW-0813">Transport</keyword>
<organism evidence="15 16">
    <name type="scientific">Spirosoma endbachense</name>
    <dbReference type="NCBI Taxonomy" id="2666025"/>
    <lineage>
        <taxon>Bacteria</taxon>
        <taxon>Pseudomonadati</taxon>
        <taxon>Bacteroidota</taxon>
        <taxon>Cytophagia</taxon>
        <taxon>Cytophagales</taxon>
        <taxon>Cytophagaceae</taxon>
        <taxon>Spirosoma</taxon>
    </lineage>
</organism>
<dbReference type="SUPFAM" id="SSF81653">
    <property type="entry name" value="Calcium ATPase, transduction domain A"/>
    <property type="match status" value="1"/>
</dbReference>
<dbReference type="KEGG" id="senf:GJR95_11310"/>
<feature type="transmembrane region" description="Helical" evidence="13">
    <location>
        <begin position="271"/>
        <end position="291"/>
    </location>
</feature>
<keyword evidence="10 13" id="KW-1133">Transmembrane helix</keyword>
<dbReference type="PROSITE" id="PS50846">
    <property type="entry name" value="HMA_2"/>
    <property type="match status" value="1"/>
</dbReference>
<dbReference type="Pfam" id="PF00403">
    <property type="entry name" value="HMA"/>
    <property type="match status" value="1"/>
</dbReference>
<dbReference type="InterPro" id="IPR036163">
    <property type="entry name" value="HMA_dom_sf"/>
</dbReference>
<dbReference type="GO" id="GO:0005524">
    <property type="term" value="F:ATP binding"/>
    <property type="evidence" value="ECO:0007669"/>
    <property type="project" value="InterPro"/>
</dbReference>
<dbReference type="Gene3D" id="3.40.50.1000">
    <property type="entry name" value="HAD superfamily/HAD-like"/>
    <property type="match status" value="1"/>
</dbReference>
<keyword evidence="5" id="KW-0597">Phosphoprotein</keyword>
<accession>A0A6P1VSG0</accession>
<dbReference type="GO" id="GO:0005507">
    <property type="term" value="F:copper ion binding"/>
    <property type="evidence" value="ECO:0007669"/>
    <property type="project" value="TreeGrafter"/>
</dbReference>
<evidence type="ECO:0000256" key="9">
    <source>
        <dbReference type="ARBA" id="ARBA00022967"/>
    </source>
</evidence>
<dbReference type="Proteomes" id="UP000464577">
    <property type="component" value="Chromosome"/>
</dbReference>
<feature type="transmembrane region" description="Helical" evidence="13">
    <location>
        <begin position="459"/>
        <end position="480"/>
    </location>
</feature>
<reference evidence="15 16" key="1">
    <citation type="submission" date="2019-11" db="EMBL/GenBank/DDBJ databases">
        <title>Spirosoma endbachense sp. nov., isolated from a natural salt meadow.</title>
        <authorList>
            <person name="Rojas J."/>
            <person name="Ambika Manirajan B."/>
            <person name="Ratering S."/>
            <person name="Suarez C."/>
            <person name="Geissler-Plaum R."/>
            <person name="Schnell S."/>
        </authorList>
    </citation>
    <scope>NUCLEOTIDE SEQUENCE [LARGE SCALE GENOMIC DNA]</scope>
    <source>
        <strain evidence="15 16">I-24</strain>
    </source>
</reference>
<dbReference type="InterPro" id="IPR023298">
    <property type="entry name" value="ATPase_P-typ_TM_dom_sf"/>
</dbReference>
<dbReference type="InterPro" id="IPR059000">
    <property type="entry name" value="ATPase_P-type_domA"/>
</dbReference>
<evidence type="ECO:0000313" key="16">
    <source>
        <dbReference type="Proteomes" id="UP000464577"/>
    </source>
</evidence>
<feature type="transmembrane region" description="Helical" evidence="13">
    <location>
        <begin position="811"/>
        <end position="832"/>
    </location>
</feature>
<dbReference type="InterPro" id="IPR018303">
    <property type="entry name" value="ATPase_P-typ_P_site"/>
</dbReference>
<evidence type="ECO:0000256" key="11">
    <source>
        <dbReference type="ARBA" id="ARBA00023065"/>
    </source>
</evidence>
<name>A0A6P1VSG0_9BACT</name>
<feature type="transmembrane region" description="Helical" evidence="13">
    <location>
        <begin position="249"/>
        <end position="265"/>
    </location>
</feature>
<feature type="transmembrane region" description="Helical" evidence="13">
    <location>
        <begin position="216"/>
        <end position="237"/>
    </location>
</feature>
<proteinExistence type="inferred from homology"/>
<evidence type="ECO:0000259" key="14">
    <source>
        <dbReference type="PROSITE" id="PS50846"/>
    </source>
</evidence>
<dbReference type="Gene3D" id="2.70.150.10">
    <property type="entry name" value="Calcium-transporting ATPase, cytoplasmic transduction domain A"/>
    <property type="match status" value="1"/>
</dbReference>
<evidence type="ECO:0000256" key="8">
    <source>
        <dbReference type="ARBA" id="ARBA00022842"/>
    </source>
</evidence>
<keyword evidence="8" id="KW-0460">Magnesium</keyword>
<dbReference type="Pfam" id="PF00702">
    <property type="entry name" value="Hydrolase"/>
    <property type="match status" value="1"/>
</dbReference>
<feature type="transmembrane region" description="Helical" evidence="13">
    <location>
        <begin position="784"/>
        <end position="805"/>
    </location>
</feature>
<gene>
    <name evidence="15" type="ORF">GJR95_11310</name>
</gene>
<dbReference type="GO" id="GO:0055070">
    <property type="term" value="P:copper ion homeostasis"/>
    <property type="evidence" value="ECO:0007669"/>
    <property type="project" value="TreeGrafter"/>
</dbReference>
<comment type="subcellular location">
    <subcellularLocation>
        <location evidence="1">Cell membrane</location>
        <topology evidence="1">Multi-pass membrane protein</topology>
    </subcellularLocation>
</comment>
<feature type="transmembrane region" description="Helical" evidence="13">
    <location>
        <begin position="486"/>
        <end position="509"/>
    </location>
</feature>
<dbReference type="GO" id="GO:0005886">
    <property type="term" value="C:plasma membrane"/>
    <property type="evidence" value="ECO:0007669"/>
    <property type="project" value="UniProtKB-SubCell"/>
</dbReference>
<dbReference type="Gene3D" id="3.40.1110.10">
    <property type="entry name" value="Calcium-transporting ATPase, cytoplasmic domain N"/>
    <property type="match status" value="1"/>
</dbReference>
<feature type="domain" description="HMA" evidence="14">
    <location>
        <begin position="100"/>
        <end position="166"/>
    </location>
</feature>
<dbReference type="PANTHER" id="PTHR43520">
    <property type="entry name" value="ATP7, ISOFORM B"/>
    <property type="match status" value="1"/>
</dbReference>
<dbReference type="InterPro" id="IPR008250">
    <property type="entry name" value="ATPase_P-typ_transduc_dom_A_sf"/>
</dbReference>
<dbReference type="InterPro" id="IPR021993">
    <property type="entry name" value="ATPase-cat-bd"/>
</dbReference>
<dbReference type="InterPro" id="IPR023214">
    <property type="entry name" value="HAD_sf"/>
</dbReference>
<dbReference type="AlphaFoldDB" id="A0A6P1VSG0"/>
<dbReference type="GO" id="GO:0043682">
    <property type="term" value="F:P-type divalent copper transporter activity"/>
    <property type="evidence" value="ECO:0007669"/>
    <property type="project" value="TreeGrafter"/>
</dbReference>
<dbReference type="InterPro" id="IPR036412">
    <property type="entry name" value="HAD-like_sf"/>
</dbReference>
<sequence>MSTATIPSTSCYHCGNDCAGNNILVEDKRFCCEGCKTVYTILSQHQLCQYYTIESGEDGLRRGNMIKASNQSQSEQSRLVFLDHPDIIAQLLEFSNEAIAKVTFYIPTIHCSSCLWLLEHLYRIHPGIQQSRVDFLKKQVHFTYQPDKLTLRQLVELLSSIGYEPLISLNDVVKEQQQPSDRPLLYRLAVAGFCAGNIMLFSFPEYLGLNDPSFRQLFGILNILLALPVVIYSASGYFESVWKSLKKDIINIDFPILLGILVAFFRGTYEVLFLAGAGYFDSLTGLIFFLLCGKWFQQRTHDFLSFERDYKSYFPLAVTLLGRRAEQGMEGPIDKVAQQSPDTSFLTVNPISSVPEQIVLVSQLRKGDRIRIRNHELIPADGLLYKGKAMIDYSFVTGESEPEAKTPGALVYAGGKQLGEAIELEVVRDVSQSYLTQLWNNDAFRKGNSSRMLTFADIVGKYFTLMVIMVATLVGLYWYHEDPSRAINAFTAVLIIACPCALSLSYPFALGSGLRKLSQQKLYLKNAGVIEQMAACDTIVFDKTGTLTNTGQHDVQESFLQPLTAYERALIASLVRQSAHPLSRKLTAYLADSQSFSIDGFAEFSGHGVQGLVDGWFVKAGSRSFVNLDYNASTDTDDPAGATVHISIAQIYRGCFHFSSHYRAGIDTMLQNLRGPYRLYLLSGDTKAAQTQLKHWFPKAGQMHFNCRPQEKLAFIQHLQVRGRRVLMVGDGLNDAGALKQADVGMAVTDDTIQFTPASDAILEASSLNQLPDMLRYTRFGMRLIRFSFGISLLYNFVGLSYALTGSLSPVVAAILMPISSATMLAIATLGMRGYSRWKPTRMP</sequence>
<evidence type="ECO:0000256" key="2">
    <source>
        <dbReference type="ARBA" id="ARBA00006024"/>
    </source>
</evidence>
<keyword evidence="9" id="KW-1278">Translocase</keyword>
<comment type="similarity">
    <text evidence="2">Belongs to the cation transport ATPase (P-type) (TC 3.A.3) family. Type IB subfamily.</text>
</comment>
<dbReference type="InterPro" id="IPR001757">
    <property type="entry name" value="P_typ_ATPase"/>
</dbReference>
<dbReference type="Gene3D" id="3.30.70.100">
    <property type="match status" value="1"/>
</dbReference>
<dbReference type="PROSITE" id="PS00154">
    <property type="entry name" value="ATPASE_E1_E2"/>
    <property type="match status" value="1"/>
</dbReference>
<evidence type="ECO:0000256" key="4">
    <source>
        <dbReference type="ARBA" id="ARBA00022475"/>
    </source>
</evidence>
<dbReference type="SUPFAM" id="SSF55008">
    <property type="entry name" value="HMA, heavy metal-associated domain"/>
    <property type="match status" value="1"/>
</dbReference>
<dbReference type="Pfam" id="PF00122">
    <property type="entry name" value="E1-E2_ATPase"/>
    <property type="match status" value="1"/>
</dbReference>
<dbReference type="RefSeq" id="WP_162385965.1">
    <property type="nucleotide sequence ID" value="NZ_CP045997.1"/>
</dbReference>
<keyword evidence="11" id="KW-0406">Ion transport</keyword>
<dbReference type="InterPro" id="IPR023299">
    <property type="entry name" value="ATPase_P-typ_cyto_dom_N"/>
</dbReference>
<keyword evidence="6 13" id="KW-0812">Transmembrane</keyword>
<evidence type="ECO:0000256" key="10">
    <source>
        <dbReference type="ARBA" id="ARBA00022989"/>
    </source>
</evidence>
<evidence type="ECO:0000256" key="3">
    <source>
        <dbReference type="ARBA" id="ARBA00022448"/>
    </source>
</evidence>
<evidence type="ECO:0000256" key="7">
    <source>
        <dbReference type="ARBA" id="ARBA00022723"/>
    </source>
</evidence>
<dbReference type="SUPFAM" id="SSF56784">
    <property type="entry name" value="HAD-like"/>
    <property type="match status" value="1"/>
</dbReference>
<feature type="transmembrane region" description="Helical" evidence="13">
    <location>
        <begin position="184"/>
        <end position="204"/>
    </location>
</feature>
<keyword evidence="16" id="KW-1185">Reference proteome</keyword>
<evidence type="ECO:0000256" key="6">
    <source>
        <dbReference type="ARBA" id="ARBA00022692"/>
    </source>
</evidence>